<organism evidence="3 4">
    <name type="scientific">Ziziphus jujuba var. spinosa</name>
    <dbReference type="NCBI Taxonomy" id="714518"/>
    <lineage>
        <taxon>Eukaryota</taxon>
        <taxon>Viridiplantae</taxon>
        <taxon>Streptophyta</taxon>
        <taxon>Embryophyta</taxon>
        <taxon>Tracheophyta</taxon>
        <taxon>Spermatophyta</taxon>
        <taxon>Magnoliopsida</taxon>
        <taxon>eudicotyledons</taxon>
        <taxon>Gunneridae</taxon>
        <taxon>Pentapetalae</taxon>
        <taxon>rosids</taxon>
        <taxon>fabids</taxon>
        <taxon>Rosales</taxon>
        <taxon>Rhamnaceae</taxon>
        <taxon>Paliureae</taxon>
        <taxon>Ziziphus</taxon>
    </lineage>
</organism>
<feature type="compositionally biased region" description="Polar residues" evidence="2">
    <location>
        <begin position="74"/>
        <end position="88"/>
    </location>
</feature>
<feature type="compositionally biased region" description="Polar residues" evidence="2">
    <location>
        <begin position="1"/>
        <end position="14"/>
    </location>
</feature>
<evidence type="ECO:0000313" key="4">
    <source>
        <dbReference type="Proteomes" id="UP000813462"/>
    </source>
</evidence>
<name>A0A978V3G0_ZIZJJ</name>
<feature type="compositionally biased region" description="Polar residues" evidence="2">
    <location>
        <begin position="222"/>
        <end position="238"/>
    </location>
</feature>
<feature type="coiled-coil region" evidence="1">
    <location>
        <begin position="498"/>
        <end position="623"/>
    </location>
</feature>
<evidence type="ECO:0008006" key="5">
    <source>
        <dbReference type="Google" id="ProtNLM"/>
    </source>
</evidence>
<feature type="region of interest" description="Disordered" evidence="2">
    <location>
        <begin position="332"/>
        <end position="438"/>
    </location>
</feature>
<feature type="compositionally biased region" description="Polar residues" evidence="2">
    <location>
        <begin position="332"/>
        <end position="351"/>
    </location>
</feature>
<feature type="region of interest" description="Disordered" evidence="2">
    <location>
        <begin position="753"/>
        <end position="775"/>
    </location>
</feature>
<sequence>MASAQVLPSSAASSRKQEHLQAGKRRLEEFRKKKAAERAKKSSSAGQNSEPEINLNEKNPLETENLRVRDSDGAGTSNGPGDSVINHSSAAINNDTNAIDFSSKTEQAFLNNANSSLPFVKNEYNSLPSDRIQRHASDQDIRSYSDVGFTGSINVNQSYAKEGMSNNYEEYGGALGRYTYGTTTDQSTSLSSQGSQNFDSNIIQSSFRRMDESQSKEHKSSFDSTISKAGSSHHSVTKISPQNSISAWLQNESNASAMASGTASYSLYEDLNGPTAQMKGFADEMGRNSHTIANHIEPISSKMVEENLNGFTSGLSSVQSAGAQTFESSGFMSHIRSSSNPVPLYSTTPETNSRRSRPSFLDSLIGPRVSSGTSFQGDEPEESLKSNSLKPNSMNIAGSSPFHKPPLDGQSTGPFSKLDSSSPPHAIQPSVNSSLVNGNSMERNHDFYLPKQNEDFTALEQHIEDLTQEKFSLQRALEASRTLSESLAAENSSLTDMYNQQRGVVDQLKSEMEKLQEEIRAQLAELEAFRNEYANAKLECNAADERAKLLASEVIGLEEKALRLRSSELKLERQLENSEAEISSCKKKLSSSEKDRMDLQSTIEALQEEKKLLQSKLRKAAASGKAIDVEKSATDKKDVSTSTEDLANEDTVPDTSSREISGDDASSFPMLLSSGHSNLEFSLDNIPPDQMRMIQNINALIAELALEKEELIQTLASESSQCSKLKELNNELSRKLEVQTQRLELLTAQNMASSEHIPTRQPDSFDTPDNTPYADEGDEVVERVLGWIMKLFPGGPSKRRTSKLL</sequence>
<feature type="compositionally biased region" description="Basic and acidic residues" evidence="2">
    <location>
        <begin position="208"/>
        <end position="221"/>
    </location>
</feature>
<feature type="compositionally biased region" description="Basic and acidic residues" evidence="2">
    <location>
        <begin position="59"/>
        <end position="72"/>
    </location>
</feature>
<dbReference type="PANTHER" id="PTHR47490:SF2">
    <property type="entry name" value="PROTEIN BLISTER"/>
    <property type="match status" value="1"/>
</dbReference>
<reference evidence="3" key="1">
    <citation type="journal article" date="2021" name="Front. Plant Sci.">
        <title>Chromosome-Scale Genome Assembly for Chinese Sour Jujube and Insights Into Its Genome Evolution and Domestication Signature.</title>
        <authorList>
            <person name="Shen L.-Y."/>
            <person name="Luo H."/>
            <person name="Wang X.-L."/>
            <person name="Wang X.-M."/>
            <person name="Qiu X.-J."/>
            <person name="Liu H."/>
            <person name="Zhou S.-S."/>
            <person name="Jia K.-H."/>
            <person name="Nie S."/>
            <person name="Bao Y.-T."/>
            <person name="Zhang R.-G."/>
            <person name="Yun Q.-Z."/>
            <person name="Chai Y.-H."/>
            <person name="Lu J.-Y."/>
            <person name="Li Y."/>
            <person name="Zhao S.-W."/>
            <person name="Mao J.-F."/>
            <person name="Jia S.-G."/>
            <person name="Mao Y.-M."/>
        </authorList>
    </citation>
    <scope>NUCLEOTIDE SEQUENCE</scope>
    <source>
        <strain evidence="3">AT0</strain>
        <tissue evidence="3">Leaf</tissue>
    </source>
</reference>
<feature type="region of interest" description="Disordered" evidence="2">
    <location>
        <begin position="628"/>
        <end position="665"/>
    </location>
</feature>
<comment type="caution">
    <text evidence="3">The sequence shown here is derived from an EMBL/GenBank/DDBJ whole genome shotgun (WGS) entry which is preliminary data.</text>
</comment>
<proteinExistence type="predicted"/>
<keyword evidence="1" id="KW-0175">Coiled coil</keyword>
<accession>A0A978V3G0</accession>
<feature type="region of interest" description="Disordered" evidence="2">
    <location>
        <begin position="1"/>
        <end position="88"/>
    </location>
</feature>
<feature type="region of interest" description="Disordered" evidence="2">
    <location>
        <begin position="208"/>
        <end position="238"/>
    </location>
</feature>
<feature type="compositionally biased region" description="Basic and acidic residues" evidence="2">
    <location>
        <begin position="15"/>
        <end position="40"/>
    </location>
</feature>
<dbReference type="InterPro" id="IPR044194">
    <property type="entry name" value="BLISTER"/>
</dbReference>
<feature type="compositionally biased region" description="Polar residues" evidence="2">
    <location>
        <begin position="385"/>
        <end position="398"/>
    </location>
</feature>
<evidence type="ECO:0000256" key="1">
    <source>
        <dbReference type="SAM" id="Coils"/>
    </source>
</evidence>
<dbReference type="GO" id="GO:0040008">
    <property type="term" value="P:regulation of growth"/>
    <property type="evidence" value="ECO:0007669"/>
    <property type="project" value="InterPro"/>
</dbReference>
<evidence type="ECO:0000313" key="3">
    <source>
        <dbReference type="EMBL" id="KAH7521893.1"/>
    </source>
</evidence>
<feature type="compositionally biased region" description="Polar residues" evidence="2">
    <location>
        <begin position="761"/>
        <end position="770"/>
    </location>
</feature>
<feature type="compositionally biased region" description="Polar residues" evidence="2">
    <location>
        <begin position="409"/>
        <end position="438"/>
    </location>
</feature>
<feature type="coiled-coil region" evidence="1">
    <location>
        <begin position="694"/>
        <end position="749"/>
    </location>
</feature>
<protein>
    <recommendedName>
        <fullName evidence="5">Protein BLISTER</fullName>
    </recommendedName>
</protein>
<gene>
    <name evidence="3" type="ORF">FEM48_Zijuj07G0080300</name>
</gene>
<dbReference type="Proteomes" id="UP000813462">
    <property type="component" value="Unassembled WGS sequence"/>
</dbReference>
<feature type="compositionally biased region" description="Basic and acidic residues" evidence="2">
    <location>
        <begin position="628"/>
        <end position="639"/>
    </location>
</feature>
<evidence type="ECO:0000256" key="2">
    <source>
        <dbReference type="SAM" id="MobiDB-lite"/>
    </source>
</evidence>
<dbReference type="AlphaFoldDB" id="A0A978V3G0"/>
<dbReference type="EMBL" id="JAEACU010000007">
    <property type="protein sequence ID" value="KAH7521893.1"/>
    <property type="molecule type" value="Genomic_DNA"/>
</dbReference>
<dbReference type="OrthoDB" id="2019993at2759"/>
<dbReference type="PANTHER" id="PTHR47490">
    <property type="entry name" value="PROTEIN BLISTER"/>
    <property type="match status" value="1"/>
</dbReference>